<evidence type="ECO:0000313" key="1">
    <source>
        <dbReference type="EMBL" id="MFD0977597.1"/>
    </source>
</evidence>
<name>A0ABW3IJ10_9FLAO</name>
<evidence type="ECO:0008006" key="3">
    <source>
        <dbReference type="Google" id="ProtNLM"/>
    </source>
</evidence>
<reference evidence="2" key="1">
    <citation type="journal article" date="2019" name="Int. J. Syst. Evol. Microbiol.">
        <title>The Global Catalogue of Microorganisms (GCM) 10K type strain sequencing project: providing services to taxonomists for standard genome sequencing and annotation.</title>
        <authorList>
            <consortium name="The Broad Institute Genomics Platform"/>
            <consortium name="The Broad Institute Genome Sequencing Center for Infectious Disease"/>
            <person name="Wu L."/>
            <person name="Ma J."/>
        </authorList>
    </citation>
    <scope>NUCLEOTIDE SEQUENCE [LARGE SCALE GENOMIC DNA]</scope>
    <source>
        <strain evidence="2">CCUG 60898</strain>
    </source>
</reference>
<protein>
    <recommendedName>
        <fullName evidence="3">TonB-dependent receptor-like protein</fullName>
    </recommendedName>
</protein>
<dbReference type="Proteomes" id="UP001597100">
    <property type="component" value="Unassembled WGS sequence"/>
</dbReference>
<accession>A0ABW3IJ10</accession>
<comment type="caution">
    <text evidence="1">The sequence shown here is derived from an EMBL/GenBank/DDBJ whole genome shotgun (WGS) entry which is preliminary data.</text>
</comment>
<organism evidence="1 2">
    <name type="scientific">Salinimicrobium gaetbulicola</name>
    <dbReference type="NCBI Taxonomy" id="999702"/>
    <lineage>
        <taxon>Bacteria</taxon>
        <taxon>Pseudomonadati</taxon>
        <taxon>Bacteroidota</taxon>
        <taxon>Flavobacteriia</taxon>
        <taxon>Flavobacteriales</taxon>
        <taxon>Flavobacteriaceae</taxon>
        <taxon>Salinimicrobium</taxon>
    </lineage>
</organism>
<gene>
    <name evidence="1" type="ORF">ACFQ1G_12405</name>
</gene>
<dbReference type="EMBL" id="JBHTJP010000035">
    <property type="protein sequence ID" value="MFD0977597.1"/>
    <property type="molecule type" value="Genomic_DNA"/>
</dbReference>
<evidence type="ECO:0000313" key="2">
    <source>
        <dbReference type="Proteomes" id="UP001597100"/>
    </source>
</evidence>
<sequence length="505" mass="58354">MYIQNKSDSKATNLSKIGRVILIDSNNKMVLNHLLNLENGSAYSDFLIPSDIKTGTYKLIGYTRWMENYGNLGVYESDIYILNPFNTKIDFKKSSNQIQNQTFHKNRQLHSGIELKLSKDQFAPRTKGVLTINGIEAESLNRVSVSIRQKDNSTLNVSKNVNSIRDNNSKINFSFKNSPEYRGRTFSGRILDSSGNRANERYKIFYSVPGRTDQFRVFQSEEDGSFNFQIASPIDYSEIFLTAASRNLNNPMITLDTLKYNFEGVERGQLDFSALNPKTLRDKAIHIQIENYFKEVKKDSILPVKPRPIFYGNNPIIYNLDDYTRFETMDETFTEIIQFVSFRSKRKSPRLVIQDYSAQNTLEGIPLVLLDGQPINAHEKIFNLDPETVSEIRIVRDKYFYGPSFYQGVVDIRSKGTPEVVFPLQNSYKVQPAELQKLYFHPNYETSENSNVPDFRYQLLWIPELENSKIEFYTSDITGNFDIRLEGFDENGKFFSVSKSFEVVE</sequence>
<keyword evidence="2" id="KW-1185">Reference proteome</keyword>
<dbReference type="RefSeq" id="WP_380740009.1">
    <property type="nucleotide sequence ID" value="NZ_JBHTJP010000035.1"/>
</dbReference>
<proteinExistence type="predicted"/>